<feature type="domain" description="Metallo-beta-lactamase" evidence="1">
    <location>
        <begin position="37"/>
        <end position="82"/>
    </location>
</feature>
<evidence type="ECO:0000259" key="1">
    <source>
        <dbReference type="Pfam" id="PF00753"/>
    </source>
</evidence>
<gene>
    <name evidence="2" type="ORF">O0931_08180</name>
</gene>
<comment type="caution">
    <text evidence="2">The sequence shown here is derived from an EMBL/GenBank/DDBJ whole genome shotgun (WGS) entry which is preliminary data.</text>
</comment>
<evidence type="ECO:0000313" key="2">
    <source>
        <dbReference type="EMBL" id="MCZ4223275.1"/>
    </source>
</evidence>
<accession>A0ABT4KWH7</accession>
<name>A0ABT4KWH7_9SPHI</name>
<dbReference type="PANTHER" id="PTHR30619:SF1">
    <property type="entry name" value="RECOMBINATION PROTEIN 2"/>
    <property type="match status" value="1"/>
</dbReference>
<evidence type="ECO:0000313" key="3">
    <source>
        <dbReference type="Proteomes" id="UP001144341"/>
    </source>
</evidence>
<proteinExistence type="predicted"/>
<dbReference type="InterPro" id="IPR052159">
    <property type="entry name" value="Competence_DNA_uptake"/>
</dbReference>
<keyword evidence="3" id="KW-1185">Reference proteome</keyword>
<dbReference type="Proteomes" id="UP001144341">
    <property type="component" value="Unassembled WGS sequence"/>
</dbReference>
<dbReference type="RefSeq" id="WP_269415073.1">
    <property type="nucleotide sequence ID" value="NZ_JAPWGL010000002.1"/>
</dbReference>
<dbReference type="Pfam" id="PF00753">
    <property type="entry name" value="Lactamase_B"/>
    <property type="match status" value="1"/>
</dbReference>
<protein>
    <recommendedName>
        <fullName evidence="1">Metallo-beta-lactamase domain-containing protein</fullName>
    </recommendedName>
</protein>
<dbReference type="Gene3D" id="3.60.15.10">
    <property type="entry name" value="Ribonuclease Z/Hydroxyacylglutathione hydrolase-like"/>
    <property type="match status" value="1"/>
</dbReference>
<organism evidence="2 3">
    <name type="scientific">Pedobacter rhodius</name>
    <dbReference type="NCBI Taxonomy" id="3004098"/>
    <lineage>
        <taxon>Bacteria</taxon>
        <taxon>Pseudomonadati</taxon>
        <taxon>Bacteroidota</taxon>
        <taxon>Sphingobacteriia</taxon>
        <taxon>Sphingobacteriales</taxon>
        <taxon>Sphingobacteriaceae</taxon>
        <taxon>Pedobacter</taxon>
    </lineage>
</organism>
<dbReference type="PANTHER" id="PTHR30619">
    <property type="entry name" value="DNA INTERNALIZATION/COMPETENCE PROTEIN COMEC/REC2"/>
    <property type="match status" value="1"/>
</dbReference>
<dbReference type="SUPFAM" id="SSF56281">
    <property type="entry name" value="Metallo-hydrolase/oxidoreductase"/>
    <property type="match status" value="1"/>
</dbReference>
<dbReference type="EMBL" id="JAPWGL010000002">
    <property type="protein sequence ID" value="MCZ4223275.1"/>
    <property type="molecule type" value="Genomic_DNA"/>
</dbReference>
<dbReference type="InterPro" id="IPR036866">
    <property type="entry name" value="RibonucZ/Hydroxyglut_hydro"/>
</dbReference>
<dbReference type="InterPro" id="IPR001279">
    <property type="entry name" value="Metallo-B-lactamas"/>
</dbReference>
<reference evidence="2" key="1">
    <citation type="submission" date="2022-12" db="EMBL/GenBank/DDBJ databases">
        <title>Genome sequence of SJ11.</title>
        <authorList>
            <person name="Woo H."/>
        </authorList>
    </citation>
    <scope>NUCLEOTIDE SEQUENCE</scope>
    <source>
        <strain evidence="2">SJ11</strain>
    </source>
</reference>
<sequence>MKQPYLNIHQVKCGDAFSIRFKSGGKQHNIFIDGGYLDTYFSGIKPLIKSIDDSNEKIDLWILTHLDADHINGAVSFLRDGEYRKKKLVKELWFNCFDRFSLPATTSKKSVGKGIEIRDVLKPMGSILKNNIFNKKSKDIGDAKIQVLWPNKSTLTDLGEHWKKEERKFWDKKTSTKKSIRKKEYDYSKTIEELADKKDPKLKKVDITNRASIAFIFSLDKKKILFLGDCFVSDIIPQLQLMVDRNKNKVKFDYVKLSHHGSKANFHPSILDLIECENYILSADGVNSNHLPSKQTLAKILLHKGRDVKSEKINFLFNYEDAKLKRIFDKDKDAFKRYNFTCIFPKAGKTILRVPL</sequence>